<organism evidence="1 2">
    <name type="scientific">Cephalotus follicularis</name>
    <name type="common">Albany pitcher plant</name>
    <dbReference type="NCBI Taxonomy" id="3775"/>
    <lineage>
        <taxon>Eukaryota</taxon>
        <taxon>Viridiplantae</taxon>
        <taxon>Streptophyta</taxon>
        <taxon>Embryophyta</taxon>
        <taxon>Tracheophyta</taxon>
        <taxon>Spermatophyta</taxon>
        <taxon>Magnoliopsida</taxon>
        <taxon>eudicotyledons</taxon>
        <taxon>Gunneridae</taxon>
        <taxon>Pentapetalae</taxon>
        <taxon>rosids</taxon>
        <taxon>fabids</taxon>
        <taxon>Oxalidales</taxon>
        <taxon>Cephalotaceae</taxon>
        <taxon>Cephalotus</taxon>
    </lineage>
</organism>
<evidence type="ECO:0000313" key="2">
    <source>
        <dbReference type="Proteomes" id="UP000187406"/>
    </source>
</evidence>
<protein>
    <submittedName>
        <fullName evidence="1">UBN2_3 domain-containing protein</fullName>
    </submittedName>
</protein>
<evidence type="ECO:0000313" key="1">
    <source>
        <dbReference type="EMBL" id="GAV81507.1"/>
    </source>
</evidence>
<dbReference type="Proteomes" id="UP000187406">
    <property type="component" value="Unassembled WGS sequence"/>
</dbReference>
<gene>
    <name evidence="1" type="ORF">CFOL_v3_24962</name>
</gene>
<dbReference type="PANTHER" id="PTHR47481:SF22">
    <property type="entry name" value="RETROTRANSPOSON GAG DOMAIN-CONTAINING PROTEIN"/>
    <property type="match status" value="1"/>
</dbReference>
<sequence>NITNLVSIKLERHNYLLCLSQFLPILRATQLYGYIDGLITCPPPQIPMSIDPTKLVSNPVYKTWILSDQLLLSWKNSILSELVMAQVVGLTTSAIVWSALERLFSSQSRVHIM</sequence>
<dbReference type="OrthoDB" id="1845088at2759"/>
<reference evidence="2" key="1">
    <citation type="submission" date="2016-04" db="EMBL/GenBank/DDBJ databases">
        <title>Cephalotus genome sequencing.</title>
        <authorList>
            <person name="Fukushima K."/>
            <person name="Hasebe M."/>
            <person name="Fang X."/>
        </authorList>
    </citation>
    <scope>NUCLEOTIDE SEQUENCE [LARGE SCALE GENOMIC DNA]</scope>
    <source>
        <strain evidence="2">cv. St1</strain>
    </source>
</reference>
<feature type="non-terminal residue" evidence="1">
    <location>
        <position position="1"/>
    </location>
</feature>
<dbReference type="PANTHER" id="PTHR47481">
    <property type="match status" value="1"/>
</dbReference>
<dbReference type="InParanoid" id="A0A1Q3CMN5"/>
<proteinExistence type="predicted"/>
<accession>A0A1Q3CMN5</accession>
<keyword evidence="2" id="KW-1185">Reference proteome</keyword>
<name>A0A1Q3CMN5_CEPFO</name>
<dbReference type="EMBL" id="BDDD01002425">
    <property type="protein sequence ID" value="GAV81507.1"/>
    <property type="molecule type" value="Genomic_DNA"/>
</dbReference>
<comment type="caution">
    <text evidence="1">The sequence shown here is derived from an EMBL/GenBank/DDBJ whole genome shotgun (WGS) entry which is preliminary data.</text>
</comment>
<dbReference type="AlphaFoldDB" id="A0A1Q3CMN5"/>